<evidence type="ECO:0000256" key="1">
    <source>
        <dbReference type="ARBA" id="ARBA00022729"/>
    </source>
</evidence>
<dbReference type="Pfam" id="PF01839">
    <property type="entry name" value="FG-GAP"/>
    <property type="match status" value="1"/>
</dbReference>
<feature type="compositionally biased region" description="Low complexity" evidence="2">
    <location>
        <begin position="34"/>
        <end position="62"/>
    </location>
</feature>
<feature type="chain" id="PRO_5004877404" description="FG-GAP repeat protein" evidence="3">
    <location>
        <begin position="29"/>
        <end position="572"/>
    </location>
</feature>
<evidence type="ECO:0008006" key="6">
    <source>
        <dbReference type="Google" id="ProtNLM"/>
    </source>
</evidence>
<evidence type="ECO:0000256" key="2">
    <source>
        <dbReference type="SAM" id="MobiDB-lite"/>
    </source>
</evidence>
<dbReference type="OrthoDB" id="9758772at2"/>
<dbReference type="Pfam" id="PF13517">
    <property type="entry name" value="FG-GAP_3"/>
    <property type="match status" value="2"/>
</dbReference>
<keyword evidence="1 3" id="KW-0732">Signal</keyword>
<dbReference type="InterPro" id="IPR013517">
    <property type="entry name" value="FG-GAP"/>
</dbReference>
<evidence type="ECO:0000313" key="4">
    <source>
        <dbReference type="EMBL" id="CCH75212.1"/>
    </source>
</evidence>
<dbReference type="PROSITE" id="PS51257">
    <property type="entry name" value="PROKAR_LIPOPROTEIN"/>
    <property type="match status" value="1"/>
</dbReference>
<accession>W6K177</accession>
<organism evidence="4 5">
    <name type="scientific">Nostocoides australiense Ben110</name>
    <dbReference type="NCBI Taxonomy" id="1193182"/>
    <lineage>
        <taxon>Bacteria</taxon>
        <taxon>Bacillati</taxon>
        <taxon>Actinomycetota</taxon>
        <taxon>Actinomycetes</taxon>
        <taxon>Micrococcales</taxon>
        <taxon>Intrasporangiaceae</taxon>
        <taxon>Nostocoides</taxon>
    </lineage>
</organism>
<keyword evidence="5" id="KW-1185">Reference proteome</keyword>
<name>W6K177_9MICO</name>
<feature type="region of interest" description="Disordered" evidence="2">
    <location>
        <begin position="29"/>
        <end position="62"/>
    </location>
</feature>
<feature type="signal peptide" evidence="3">
    <location>
        <begin position="1"/>
        <end position="28"/>
    </location>
</feature>
<dbReference type="EMBL" id="CAJA01000481">
    <property type="protein sequence ID" value="CCH75212.1"/>
    <property type="molecule type" value="Genomic_DNA"/>
</dbReference>
<protein>
    <recommendedName>
        <fullName evidence="6">FG-GAP repeat protein</fullName>
    </recommendedName>
</protein>
<dbReference type="Gene3D" id="2.130.10.130">
    <property type="entry name" value="Integrin alpha, N-terminal"/>
    <property type="match status" value="3"/>
</dbReference>
<evidence type="ECO:0000313" key="5">
    <source>
        <dbReference type="Proteomes" id="UP000035763"/>
    </source>
</evidence>
<dbReference type="InterPro" id="IPR028994">
    <property type="entry name" value="Integrin_alpha_N"/>
</dbReference>
<dbReference type="SUPFAM" id="SSF69318">
    <property type="entry name" value="Integrin alpha N-terminal domain"/>
    <property type="match status" value="2"/>
</dbReference>
<evidence type="ECO:0000256" key="3">
    <source>
        <dbReference type="SAM" id="SignalP"/>
    </source>
</evidence>
<comment type="caution">
    <text evidence="4">The sequence shown here is derived from an EMBL/GenBank/DDBJ whole genome shotgun (WGS) entry which is preliminary data.</text>
</comment>
<gene>
    <name evidence="4" type="ORF">BN11_560008</name>
</gene>
<reference evidence="4 5" key="1">
    <citation type="journal article" date="2013" name="ISME J.">
        <title>A metabolic model for members of the genus Tetrasphaera involved in enhanced biological phosphorus removal.</title>
        <authorList>
            <person name="Kristiansen R."/>
            <person name="Nguyen H.T.T."/>
            <person name="Saunders A.M."/>
            <person name="Nielsen J.L."/>
            <person name="Wimmer R."/>
            <person name="Le V.Q."/>
            <person name="McIlroy S.J."/>
            <person name="Petrovski S."/>
            <person name="Seviour R.J."/>
            <person name="Calteau A."/>
            <person name="Nielsen K.L."/>
            <person name="Nielsen P.H."/>
        </authorList>
    </citation>
    <scope>NUCLEOTIDE SEQUENCE [LARGE SCALE GENOMIC DNA]</scope>
    <source>
        <strain evidence="4 5">Ben110</strain>
    </source>
</reference>
<sequence length="572" mass="59732">MTGQTRPSLLPAAAVLALAITMASCSDAPRETDSATSLSTPAARSAAASSTHGSASPTTSTTVRQESALTVCWSAPAERGSLGLKDVTATSGLDAELTGMMVHAMATGDVNGDGYADIFVGSFADRPASEYSFRGATGAAPDRLLLGSASRFHVDEAFPPIRGRTAGATFADLDDDGDLDLVLSRNPRPKSNAEAPSVVMRNDGGRFTQATVLDTTRGGRSLGVADLDGDGRLDLILSEDKWTGASSVLLHNDGGLRFSDHTVQAGLPRDIYALGVSAVDLTGDGLADLFFSGSNRLFLNDGDGRFTEETAPEFTWPVYGNEDDVAGVAAGDLNNDGRVDLVLGQHYNSTLDDNRRVPVRVYLNEGKSAGRALTFRDVTAEAGSPGLPTKAPHVEIADLDADGRPDIVTSAASAGKPVILMNRTEQEDAPRFRPLEPVQAPGQPTYWVTGATVDTDHDGRLELFLAEWYPERSSRLWEVRGAGGHWVSVASRAGTVVSAYPPGLAGDATSLLGRQEVVAATGFGAGSQQVARFGLGAKAAADITVAAPGRAPVTFSRVNADTFVDPAGRCRN</sequence>
<dbReference type="STRING" id="1193182.BN11_560008"/>
<dbReference type="PANTHER" id="PTHR46580">
    <property type="entry name" value="SENSOR KINASE-RELATED"/>
    <property type="match status" value="1"/>
</dbReference>
<proteinExistence type="predicted"/>
<dbReference type="PANTHER" id="PTHR46580:SF4">
    <property type="entry name" value="ATP_GTP-BINDING PROTEIN"/>
    <property type="match status" value="1"/>
</dbReference>
<dbReference type="Proteomes" id="UP000035763">
    <property type="component" value="Unassembled WGS sequence"/>
</dbReference>
<dbReference type="AlphaFoldDB" id="W6K177"/>